<dbReference type="EMBL" id="MH884508">
    <property type="protein sequence ID" value="AYP68215.1"/>
    <property type="molecule type" value="Genomic_DNA"/>
</dbReference>
<evidence type="ECO:0000313" key="1">
    <source>
        <dbReference type="EMBL" id="AYP68215.1"/>
    </source>
</evidence>
<name>A0A3G3BVD8_9CAUD</name>
<protein>
    <submittedName>
        <fullName evidence="1">Uncharacterized protein</fullName>
    </submittedName>
</protein>
<dbReference type="Proteomes" id="UP000274199">
    <property type="component" value="Segment"/>
</dbReference>
<organism evidence="1 2">
    <name type="scientific">Bacillus phage vB_BcoS-136</name>
    <dbReference type="NCBI Taxonomy" id="2419619"/>
    <lineage>
        <taxon>Viruses</taxon>
        <taxon>Duplodnaviria</taxon>
        <taxon>Heunggongvirae</taxon>
        <taxon>Uroviricota</taxon>
        <taxon>Caudoviricetes</taxon>
        <taxon>Heleneionescovirinae</taxon>
        <taxon>Kenyattavirus</taxon>
        <taxon>Kenyattavirus kv136</taxon>
    </lineage>
</organism>
<reference evidence="1 2" key="1">
    <citation type="submission" date="2018-09" db="EMBL/GenBank/DDBJ databases">
        <title>Comparative Genomic Analysis of Eight Novel Haloalkaliphilic Bacteriophages from Lake Elmenteita, Kenya.</title>
        <authorList>
            <person name="Akhwale J.K."/>
        </authorList>
    </citation>
    <scope>NUCLEOTIDE SEQUENCE [LARGE SCALE GENOMIC DNA]</scope>
</reference>
<accession>A0A3G3BVD8</accession>
<keyword evidence="2" id="KW-1185">Reference proteome</keyword>
<proteinExistence type="predicted"/>
<sequence>MLVNNRQAREAEIEQVRNRVMNTVTITSDLYVGLLEKINKLEDKVSELEQPESAE</sequence>
<gene>
    <name evidence="1" type="ORF">vBBcoS136_00083</name>
</gene>
<evidence type="ECO:0000313" key="2">
    <source>
        <dbReference type="Proteomes" id="UP000274199"/>
    </source>
</evidence>